<protein>
    <submittedName>
        <fullName evidence="2">Uncharacterized protein</fullName>
    </submittedName>
</protein>
<name>A0A5K1U4X6_ENTHI</name>
<accession>A0A5K1U4X6</accession>
<comment type="caution">
    <text evidence="2">The sequence shown here is derived from an EMBL/GenBank/DDBJ whole genome shotgun (WGS) entry which is preliminary data.</text>
</comment>
<dbReference type="AlphaFoldDB" id="A0A5K1U4X6"/>
<evidence type="ECO:0000313" key="3">
    <source>
        <dbReference type="Proteomes" id="UP000078387"/>
    </source>
</evidence>
<reference evidence="2 3" key="1">
    <citation type="submission" date="2016-05" db="EMBL/GenBank/DDBJ databases">
        <title>First whole genome sequencing of Entamoeba histolytica HM1:IMSS-clone-6.</title>
        <authorList>
            <person name="Mukherjee Avik.K."/>
            <person name="Izumyama S."/>
            <person name="Nakada-Tsukui K."/>
            <person name="Nozaki T."/>
        </authorList>
    </citation>
    <scope>NUCLEOTIDE SEQUENCE [LARGE SCALE GENOMIC DNA]</scope>
    <source>
        <strain evidence="2 3">HM1:IMSS clone 6</strain>
    </source>
</reference>
<gene>
    <name evidence="2" type="ORF">CL6EHI_045460</name>
</gene>
<organism evidence="2 3">
    <name type="scientific">Entamoeba histolytica</name>
    <dbReference type="NCBI Taxonomy" id="5759"/>
    <lineage>
        <taxon>Eukaryota</taxon>
        <taxon>Amoebozoa</taxon>
        <taxon>Evosea</taxon>
        <taxon>Archamoebae</taxon>
        <taxon>Mastigamoebida</taxon>
        <taxon>Entamoebidae</taxon>
        <taxon>Entamoeba</taxon>
    </lineage>
</organism>
<proteinExistence type="predicted"/>
<feature type="compositionally biased region" description="Acidic residues" evidence="1">
    <location>
        <begin position="13"/>
        <end position="25"/>
    </location>
</feature>
<dbReference type="Proteomes" id="UP000078387">
    <property type="component" value="Unassembled WGS sequence"/>
</dbReference>
<dbReference type="VEuPathDB" id="AmoebaDB:EHI_045460"/>
<dbReference type="EMBL" id="BDEQ01000001">
    <property type="protein sequence ID" value="GAT91845.1"/>
    <property type="molecule type" value="Genomic_DNA"/>
</dbReference>
<dbReference type="VEuPathDB" id="AmoebaDB:KM1_334820"/>
<evidence type="ECO:0000256" key="1">
    <source>
        <dbReference type="SAM" id="MobiDB-lite"/>
    </source>
</evidence>
<sequence length="111" mass="12951">MSVLDLFRNQQKEEEEEVEEQEQNNDIEAVKGDESLNGLIVAEPNDQIIQQNEIKDGNIENTCLFSHFSIDEVYGWQSFVSKKEYDEVWPSIKEQVSSGVRSYEKYSKNKK</sequence>
<evidence type="ECO:0000313" key="2">
    <source>
        <dbReference type="EMBL" id="GAT91845.1"/>
    </source>
</evidence>
<feature type="region of interest" description="Disordered" evidence="1">
    <location>
        <begin position="1"/>
        <end position="27"/>
    </location>
</feature>